<protein>
    <submittedName>
        <fullName evidence="6">PDZ and LIM domain protein Zasp</fullName>
    </submittedName>
</protein>
<keyword evidence="3 4" id="KW-0440">LIM domain</keyword>
<keyword evidence="7" id="KW-1185">Reference proteome</keyword>
<dbReference type="EMBL" id="JARQWQ010000017">
    <property type="protein sequence ID" value="KAK2566116.1"/>
    <property type="molecule type" value="Genomic_DNA"/>
</dbReference>
<evidence type="ECO:0000259" key="5">
    <source>
        <dbReference type="PROSITE" id="PS50023"/>
    </source>
</evidence>
<organism evidence="6 7">
    <name type="scientific">Acropora cervicornis</name>
    <name type="common">Staghorn coral</name>
    <dbReference type="NCBI Taxonomy" id="6130"/>
    <lineage>
        <taxon>Eukaryota</taxon>
        <taxon>Metazoa</taxon>
        <taxon>Cnidaria</taxon>
        <taxon>Anthozoa</taxon>
        <taxon>Hexacorallia</taxon>
        <taxon>Scleractinia</taxon>
        <taxon>Astrocoeniina</taxon>
        <taxon>Acroporidae</taxon>
        <taxon>Acropora</taxon>
    </lineage>
</organism>
<reference evidence="6" key="2">
    <citation type="journal article" date="2023" name="Science">
        <title>Genomic signatures of disease resistance in endangered staghorn corals.</title>
        <authorList>
            <person name="Vollmer S.V."/>
            <person name="Selwyn J.D."/>
            <person name="Despard B.A."/>
            <person name="Roesel C.L."/>
        </authorList>
    </citation>
    <scope>NUCLEOTIDE SEQUENCE</scope>
    <source>
        <strain evidence="6">K2</strain>
    </source>
</reference>
<dbReference type="GO" id="GO:0061061">
    <property type="term" value="P:muscle structure development"/>
    <property type="evidence" value="ECO:0007669"/>
    <property type="project" value="TreeGrafter"/>
</dbReference>
<dbReference type="GO" id="GO:0005912">
    <property type="term" value="C:adherens junction"/>
    <property type="evidence" value="ECO:0007669"/>
    <property type="project" value="TreeGrafter"/>
</dbReference>
<dbReference type="SUPFAM" id="SSF57716">
    <property type="entry name" value="Glucocorticoid receptor-like (DNA-binding domain)"/>
    <property type="match status" value="1"/>
</dbReference>
<evidence type="ECO:0000256" key="4">
    <source>
        <dbReference type="PROSITE-ProRule" id="PRU00125"/>
    </source>
</evidence>
<reference evidence="6" key="1">
    <citation type="journal article" date="2023" name="G3 (Bethesda)">
        <title>Whole genome assembly and annotation of the endangered Caribbean coral Acropora cervicornis.</title>
        <authorList>
            <person name="Selwyn J.D."/>
            <person name="Vollmer S.V."/>
        </authorList>
    </citation>
    <scope>NUCLEOTIDE SEQUENCE</scope>
    <source>
        <strain evidence="6">K2</strain>
    </source>
</reference>
<dbReference type="FunFam" id="2.10.110.10:FF:000009">
    <property type="entry name" value="Paxillin isoform 1"/>
    <property type="match status" value="1"/>
</dbReference>
<dbReference type="InterPro" id="IPR001781">
    <property type="entry name" value="Znf_LIM"/>
</dbReference>
<comment type="caution">
    <text evidence="6">The sequence shown here is derived from an EMBL/GenBank/DDBJ whole genome shotgun (WGS) entry which is preliminary data.</text>
</comment>
<dbReference type="PROSITE" id="PS50023">
    <property type="entry name" value="LIM_DOMAIN_2"/>
    <property type="match status" value="1"/>
</dbReference>
<keyword evidence="2 4" id="KW-0862">Zinc</keyword>
<dbReference type="GO" id="GO:0003779">
    <property type="term" value="F:actin binding"/>
    <property type="evidence" value="ECO:0007669"/>
    <property type="project" value="TreeGrafter"/>
</dbReference>
<dbReference type="SMART" id="SM00132">
    <property type="entry name" value="LIM"/>
    <property type="match status" value="2"/>
</dbReference>
<accession>A0AAD9V9C8</accession>
<dbReference type="Proteomes" id="UP001249851">
    <property type="component" value="Unassembled WGS sequence"/>
</dbReference>
<evidence type="ECO:0000256" key="2">
    <source>
        <dbReference type="ARBA" id="ARBA00022833"/>
    </source>
</evidence>
<dbReference type="InterPro" id="IPR050604">
    <property type="entry name" value="PDZ-LIM_domain"/>
</dbReference>
<feature type="domain" description="LIM zinc-binding" evidence="5">
    <location>
        <begin position="1"/>
        <end position="51"/>
    </location>
</feature>
<sequence length="110" mass="12366">MEAPCVQAVGKTYHPEHFVCSYCGRQIGSEGFKVDRGKPYCQDCYNKLFSVKCTLCKHPIGGGERWVEAMGEPWHATCFKCQRPGCITHLEGKQFYQYGGKPYCVLHGAP</sequence>
<evidence type="ECO:0000313" key="6">
    <source>
        <dbReference type="EMBL" id="KAK2566116.1"/>
    </source>
</evidence>
<dbReference type="GO" id="GO:0030036">
    <property type="term" value="P:actin cytoskeleton organization"/>
    <property type="evidence" value="ECO:0007669"/>
    <property type="project" value="TreeGrafter"/>
</dbReference>
<gene>
    <name evidence="6" type="ORF">P5673_009561</name>
</gene>
<dbReference type="PANTHER" id="PTHR24214:SF38">
    <property type="entry name" value="PDZ AND LIM DOMAIN PROTEIN ZASP-RELATED"/>
    <property type="match status" value="1"/>
</dbReference>
<dbReference type="GO" id="GO:0046872">
    <property type="term" value="F:metal ion binding"/>
    <property type="evidence" value="ECO:0007669"/>
    <property type="project" value="UniProtKB-KW"/>
</dbReference>
<dbReference type="Gene3D" id="2.10.110.10">
    <property type="entry name" value="Cysteine Rich Protein"/>
    <property type="match status" value="2"/>
</dbReference>
<dbReference type="PANTHER" id="PTHR24214">
    <property type="entry name" value="PDZ AND LIM DOMAIN PROTEIN ZASP"/>
    <property type="match status" value="1"/>
</dbReference>
<dbReference type="GO" id="GO:0031941">
    <property type="term" value="C:filamentous actin"/>
    <property type="evidence" value="ECO:0007669"/>
    <property type="project" value="TreeGrafter"/>
</dbReference>
<evidence type="ECO:0000256" key="3">
    <source>
        <dbReference type="ARBA" id="ARBA00023038"/>
    </source>
</evidence>
<keyword evidence="1 4" id="KW-0479">Metal-binding</keyword>
<dbReference type="GO" id="GO:0051371">
    <property type="term" value="F:muscle alpha-actinin binding"/>
    <property type="evidence" value="ECO:0007669"/>
    <property type="project" value="TreeGrafter"/>
</dbReference>
<evidence type="ECO:0000313" key="7">
    <source>
        <dbReference type="Proteomes" id="UP001249851"/>
    </source>
</evidence>
<dbReference type="GO" id="GO:0001725">
    <property type="term" value="C:stress fiber"/>
    <property type="evidence" value="ECO:0007669"/>
    <property type="project" value="TreeGrafter"/>
</dbReference>
<proteinExistence type="predicted"/>
<dbReference type="AlphaFoldDB" id="A0AAD9V9C8"/>
<name>A0AAD9V9C8_ACRCE</name>
<evidence type="ECO:0000256" key="1">
    <source>
        <dbReference type="ARBA" id="ARBA00022723"/>
    </source>
</evidence>
<dbReference type="Pfam" id="PF00412">
    <property type="entry name" value="LIM"/>
    <property type="match status" value="2"/>
</dbReference>